<dbReference type="AlphaFoldDB" id="A0A4R5VRX2"/>
<gene>
    <name evidence="6" type="ORF">E2I14_18185</name>
</gene>
<dbReference type="InterPro" id="IPR013785">
    <property type="entry name" value="Aldolase_TIM"/>
</dbReference>
<accession>A0A4R5VRX2</accession>
<dbReference type="EMBL" id="SMYL01000017">
    <property type="protein sequence ID" value="TDK60452.1"/>
    <property type="molecule type" value="Genomic_DNA"/>
</dbReference>
<dbReference type="NCBIfam" id="NF006600">
    <property type="entry name" value="PRK09140.1"/>
    <property type="match status" value="1"/>
</dbReference>
<dbReference type="Proteomes" id="UP000294829">
    <property type="component" value="Unassembled WGS sequence"/>
</dbReference>
<comment type="pathway">
    <text evidence="1">Carbohydrate acid metabolism.</text>
</comment>
<evidence type="ECO:0000313" key="7">
    <source>
        <dbReference type="Proteomes" id="UP000294829"/>
    </source>
</evidence>
<protein>
    <submittedName>
        <fullName evidence="6">2-dehydro-3-deoxy-6-phosphogalactonate aldolase</fullName>
    </submittedName>
</protein>
<organism evidence="6 7">
    <name type="scientific">Sapientia aquatica</name>
    <dbReference type="NCBI Taxonomy" id="1549640"/>
    <lineage>
        <taxon>Bacteria</taxon>
        <taxon>Pseudomonadati</taxon>
        <taxon>Pseudomonadota</taxon>
        <taxon>Betaproteobacteria</taxon>
        <taxon>Burkholderiales</taxon>
        <taxon>Oxalobacteraceae</taxon>
        <taxon>Sapientia</taxon>
    </lineage>
</organism>
<evidence type="ECO:0000256" key="5">
    <source>
        <dbReference type="ARBA" id="ARBA00023277"/>
    </source>
</evidence>
<comment type="similarity">
    <text evidence="2">Belongs to the KHG/KDPG aldolase family.</text>
</comment>
<sequence length="215" mass="22610">MNSVDFSHFKLACDRLPLIAILRGIHPHEAEGVALTLYEQGFRIIEVPLNSPDALNSLARIRKCLPNDAVLGAGTVLHSSSVQQIAQAGGSLIVMPHNDPDVIRCARQAGMLCLAGAATPAEIFSAIAAGAHAVKLFPAELVTPAVLNAVRAVLPPDLLLFPVGGITPSRMAEYQRNGASGFGLGGALYKPGMSLAQVTERAREFVAAWCALQAQ</sequence>
<dbReference type="PANTHER" id="PTHR30246">
    <property type="entry name" value="2-KETO-3-DEOXY-6-PHOSPHOGLUCONATE ALDOLASE"/>
    <property type="match status" value="1"/>
</dbReference>
<keyword evidence="7" id="KW-1185">Reference proteome</keyword>
<dbReference type="GO" id="GO:0016829">
    <property type="term" value="F:lyase activity"/>
    <property type="evidence" value="ECO:0007669"/>
    <property type="project" value="UniProtKB-KW"/>
</dbReference>
<evidence type="ECO:0000313" key="6">
    <source>
        <dbReference type="EMBL" id="TDK60452.1"/>
    </source>
</evidence>
<evidence type="ECO:0000256" key="1">
    <source>
        <dbReference type="ARBA" id="ARBA00004761"/>
    </source>
</evidence>
<name>A0A4R5VRX2_9BURK</name>
<dbReference type="SUPFAM" id="SSF51569">
    <property type="entry name" value="Aldolase"/>
    <property type="match status" value="1"/>
</dbReference>
<evidence type="ECO:0000256" key="4">
    <source>
        <dbReference type="ARBA" id="ARBA00023239"/>
    </source>
</evidence>
<dbReference type="Pfam" id="PF01081">
    <property type="entry name" value="Aldolase"/>
    <property type="match status" value="1"/>
</dbReference>
<comment type="caution">
    <text evidence="6">The sequence shown here is derived from an EMBL/GenBank/DDBJ whole genome shotgun (WGS) entry which is preliminary data.</text>
</comment>
<evidence type="ECO:0000256" key="2">
    <source>
        <dbReference type="ARBA" id="ARBA00006906"/>
    </source>
</evidence>
<evidence type="ECO:0000256" key="3">
    <source>
        <dbReference type="ARBA" id="ARBA00011233"/>
    </source>
</evidence>
<dbReference type="OrthoDB" id="8590323at2"/>
<keyword evidence="5" id="KW-0119">Carbohydrate metabolism</keyword>
<dbReference type="CDD" id="cd00452">
    <property type="entry name" value="KDPG_aldolase"/>
    <property type="match status" value="1"/>
</dbReference>
<comment type="subunit">
    <text evidence="3">Homotrimer.</text>
</comment>
<dbReference type="Gene3D" id="3.20.20.70">
    <property type="entry name" value="Aldolase class I"/>
    <property type="match status" value="1"/>
</dbReference>
<dbReference type="PANTHER" id="PTHR30246:SF1">
    <property type="entry name" value="2-DEHYDRO-3-DEOXY-6-PHOSPHOGALACTONATE ALDOLASE-RELATED"/>
    <property type="match status" value="1"/>
</dbReference>
<dbReference type="RefSeq" id="WP_133331192.1">
    <property type="nucleotide sequence ID" value="NZ_SMYL01000017.1"/>
</dbReference>
<dbReference type="InterPro" id="IPR000887">
    <property type="entry name" value="Aldlse_KDPG_KHG"/>
</dbReference>
<proteinExistence type="inferred from homology"/>
<keyword evidence="4" id="KW-0456">Lyase</keyword>
<reference evidence="6 7" key="1">
    <citation type="submission" date="2019-03" db="EMBL/GenBank/DDBJ databases">
        <title>Sapientia aquatica gen. nov., sp. nov., isolated from a crater lake.</title>
        <authorList>
            <person name="Felfoldi T."/>
            <person name="Szabo A."/>
            <person name="Toth E."/>
            <person name="Schumann P."/>
            <person name="Keki Z."/>
            <person name="Marialigeti K."/>
            <person name="Mathe I."/>
        </authorList>
    </citation>
    <scope>NUCLEOTIDE SEQUENCE [LARGE SCALE GENOMIC DNA]</scope>
    <source>
        <strain evidence="6 7">SA-152</strain>
    </source>
</reference>